<comment type="caution">
    <text evidence="3">The sequence shown here is derived from an EMBL/GenBank/DDBJ whole genome shotgun (WGS) entry which is preliminary data.</text>
</comment>
<dbReference type="InterPro" id="IPR036865">
    <property type="entry name" value="CRAL-TRIO_dom_sf"/>
</dbReference>
<sequence>MEVDTAQAMATHVIAKVIRLPGPGHEGMEELDDISVPATSPATLTIGGLQPSSMYEFQVCAVNSVGSSSSVCIRVLVPPVPPPVLDDPEGDDPAQMLDDTAAESSERHGYASPAAGKPAPGYLLVGGFEVRQTQLPDPKLLGPSFDVAVAKLQNRYGMAEQAALRLYLGCNLDMQEAVRRYDGILEWRQRHFADDLRQTLHSKINSSEPILPPFQEQVAQLVIVNPCVLVAIDGSPVSIYHVGTAQTKAQVHDDQLQRWSLFTAEYVDIWLTQQSARSGRLAGHVQIYDLHNVSFWQISSGALFEKLKILLGAGQNYMEQVSSIFVIRSGSMFSMAWKFIKGWIAPRTASKIHVSNDIPKDLIQLLGPNSSLLPLLKTPQWTPAMERPAHESARTA</sequence>
<proteinExistence type="predicted"/>
<evidence type="ECO:0000313" key="4">
    <source>
        <dbReference type="Proteomes" id="UP001642464"/>
    </source>
</evidence>
<reference evidence="3 4" key="1">
    <citation type="submission" date="2024-02" db="EMBL/GenBank/DDBJ databases">
        <authorList>
            <person name="Chen Y."/>
            <person name="Shah S."/>
            <person name="Dougan E. K."/>
            <person name="Thang M."/>
            <person name="Chan C."/>
        </authorList>
    </citation>
    <scope>NUCLEOTIDE SEQUENCE [LARGE SCALE GENOMIC DNA]</scope>
</reference>
<feature type="region of interest" description="Disordered" evidence="1">
    <location>
        <begin position="83"/>
        <end position="115"/>
    </location>
</feature>
<dbReference type="Gene3D" id="3.40.525.10">
    <property type="entry name" value="CRAL-TRIO lipid binding domain"/>
    <property type="match status" value="1"/>
</dbReference>
<dbReference type="InterPro" id="IPR001251">
    <property type="entry name" value="CRAL-TRIO_dom"/>
</dbReference>
<accession>A0ABP0J0M5</accession>
<dbReference type="SUPFAM" id="SSF52087">
    <property type="entry name" value="CRAL/TRIO domain"/>
    <property type="match status" value="1"/>
</dbReference>
<organism evidence="3 4">
    <name type="scientific">Durusdinium trenchii</name>
    <dbReference type="NCBI Taxonomy" id="1381693"/>
    <lineage>
        <taxon>Eukaryota</taxon>
        <taxon>Sar</taxon>
        <taxon>Alveolata</taxon>
        <taxon>Dinophyceae</taxon>
        <taxon>Suessiales</taxon>
        <taxon>Symbiodiniaceae</taxon>
        <taxon>Durusdinium</taxon>
    </lineage>
</organism>
<dbReference type="InterPro" id="IPR036116">
    <property type="entry name" value="FN3_sf"/>
</dbReference>
<feature type="domain" description="CRAL-TRIO" evidence="2">
    <location>
        <begin position="211"/>
        <end position="374"/>
    </location>
</feature>
<dbReference type="Gene3D" id="2.60.40.10">
    <property type="entry name" value="Immunoglobulins"/>
    <property type="match status" value="1"/>
</dbReference>
<dbReference type="PROSITE" id="PS50191">
    <property type="entry name" value="CRAL_TRIO"/>
    <property type="match status" value="1"/>
</dbReference>
<keyword evidence="4" id="KW-1185">Reference proteome</keyword>
<dbReference type="InterPro" id="IPR051026">
    <property type="entry name" value="PI/PC_transfer"/>
</dbReference>
<dbReference type="Proteomes" id="UP001642464">
    <property type="component" value="Unassembled WGS sequence"/>
</dbReference>
<dbReference type="PANTHER" id="PTHR45657:SF1">
    <property type="entry name" value="CRAL-TRIO DOMAIN-CONTAINING PROTEIN YKL091C-RELATED"/>
    <property type="match status" value="1"/>
</dbReference>
<dbReference type="InterPro" id="IPR013783">
    <property type="entry name" value="Ig-like_fold"/>
</dbReference>
<dbReference type="CDD" id="cd00170">
    <property type="entry name" value="SEC14"/>
    <property type="match status" value="1"/>
</dbReference>
<dbReference type="Pfam" id="PF00650">
    <property type="entry name" value="CRAL_TRIO"/>
    <property type="match status" value="1"/>
</dbReference>
<evidence type="ECO:0000256" key="1">
    <source>
        <dbReference type="SAM" id="MobiDB-lite"/>
    </source>
</evidence>
<protein>
    <submittedName>
        <fullName evidence="3">Phosphatidylinositol/phosphatidylcholine transfer protein SFH9 (Protein SEC FOURTEEN HOMOLOGS 9) (AtSFH9)</fullName>
    </submittedName>
</protein>
<dbReference type="EMBL" id="CAXAMM010005592">
    <property type="protein sequence ID" value="CAK9007897.1"/>
    <property type="molecule type" value="Genomic_DNA"/>
</dbReference>
<evidence type="ECO:0000313" key="3">
    <source>
        <dbReference type="EMBL" id="CAK9007897.1"/>
    </source>
</evidence>
<dbReference type="SUPFAM" id="SSF49265">
    <property type="entry name" value="Fibronectin type III"/>
    <property type="match status" value="1"/>
</dbReference>
<name>A0ABP0J0M5_9DINO</name>
<dbReference type="PANTHER" id="PTHR45657">
    <property type="entry name" value="CRAL-TRIO DOMAIN-CONTAINING PROTEIN YKL091C-RELATED"/>
    <property type="match status" value="1"/>
</dbReference>
<evidence type="ECO:0000259" key="2">
    <source>
        <dbReference type="PROSITE" id="PS50191"/>
    </source>
</evidence>
<gene>
    <name evidence="3" type="ORF">SCF082_LOCUS9639</name>
</gene>